<comment type="caution">
    <text evidence="1">The sequence shown here is derived from an EMBL/GenBank/DDBJ whole genome shotgun (WGS) entry which is preliminary data.</text>
</comment>
<proteinExistence type="predicted"/>
<keyword evidence="2" id="KW-1185">Reference proteome</keyword>
<organism evidence="1 2">
    <name type="scientific">Oryzihumus leptocrescens</name>
    <dbReference type="NCBI Taxonomy" id="297536"/>
    <lineage>
        <taxon>Bacteria</taxon>
        <taxon>Bacillati</taxon>
        <taxon>Actinomycetota</taxon>
        <taxon>Actinomycetes</taxon>
        <taxon>Micrococcales</taxon>
        <taxon>Intrasporangiaceae</taxon>
        <taxon>Oryzihumus</taxon>
    </lineage>
</organism>
<dbReference type="Proteomes" id="UP000319514">
    <property type="component" value="Unassembled WGS sequence"/>
</dbReference>
<reference evidence="1 2" key="1">
    <citation type="submission" date="2019-06" db="EMBL/GenBank/DDBJ databases">
        <title>Sequencing the genomes of 1000 actinobacteria strains.</title>
        <authorList>
            <person name="Klenk H.-P."/>
        </authorList>
    </citation>
    <scope>NUCLEOTIDE SEQUENCE [LARGE SCALE GENOMIC DNA]</scope>
    <source>
        <strain evidence="1 2">DSM 18082</strain>
    </source>
</reference>
<sequence>MTLANPRGPVAPDTYHGGMSVLPASVRLALWATASFADRSRLEDVLSRALPDVDHVDGDPLARLGLWRDLGERAVLVALPRPGDLRGMPRGSAEFAAAATAAGECVYVPGMGGALVPRVEVYGPEVDQGTRMTWTAYDTDPVPVHALEALSLGEVERELRSELAELTEALDGLDARPWSGSDLRATADERLGGRGWGLPDGLSPRCIRVMTMAAQVGTITDVGLSHVGHAVDTHGTERRRALLADLQGVADRALAQAATVAALGLAGMRPAGARD</sequence>
<accession>A0A542ZIS1</accession>
<dbReference type="AlphaFoldDB" id="A0A542ZIS1"/>
<dbReference type="EMBL" id="VFOQ01000001">
    <property type="protein sequence ID" value="TQL60199.1"/>
    <property type="molecule type" value="Genomic_DNA"/>
</dbReference>
<protein>
    <submittedName>
        <fullName evidence="1">Uncharacterized protein</fullName>
    </submittedName>
</protein>
<gene>
    <name evidence="1" type="ORF">FB474_1582</name>
</gene>
<evidence type="ECO:0000313" key="1">
    <source>
        <dbReference type="EMBL" id="TQL60199.1"/>
    </source>
</evidence>
<evidence type="ECO:0000313" key="2">
    <source>
        <dbReference type="Proteomes" id="UP000319514"/>
    </source>
</evidence>
<name>A0A542ZIS1_9MICO</name>